<feature type="transmembrane region" description="Helical" evidence="8">
    <location>
        <begin position="187"/>
        <end position="205"/>
    </location>
</feature>
<evidence type="ECO:0000256" key="3">
    <source>
        <dbReference type="ARBA" id="ARBA00022475"/>
    </source>
</evidence>
<keyword evidence="5 8" id="KW-1133">Transmembrane helix</keyword>
<sequence length="425" mass="44077">MTDRVAQASHGSRPGSPRLPAGHGDGRAWPAIAVGVAAVGWGANQFAPLMLMYRAELDVASTGVQATYALYALGLIPGLLLGGPLSDRYGRRRVLVPALLVSALASGLLMLAGSSVSWLFVGRPVAGAASGAAFSAGTAWIKELTVIHGGQHAHVGAQRATVAMTAGFAVGPLAAGVVAHFAPHPVVSSYLPHVVLTLAAVPFVLRTPETHRGGRDLVLWSRLGLSKAGARRFRRVVAPLAPWVFTASSIALAYLPGLVRDQLGDAALLFGAFATTLTMCAGILVQPLARRVTRPDRPYLIATALGIVVVGLVLGAVAAASDQWWLIFLACLVLGAGYGCCLVCGLIEVGHLAGEENLGRLTAVFQALAYLGFAAPYLLAVFEPVLSVPVLLVMVAVPALLTLFWVCRQGADESVTASVPEKTVT</sequence>
<evidence type="ECO:0000256" key="7">
    <source>
        <dbReference type="SAM" id="MobiDB-lite"/>
    </source>
</evidence>
<dbReference type="EMBL" id="JBHTCF010000003">
    <property type="protein sequence ID" value="MFC7304278.1"/>
    <property type="molecule type" value="Genomic_DNA"/>
</dbReference>
<keyword evidence="11" id="KW-1185">Reference proteome</keyword>
<evidence type="ECO:0000256" key="2">
    <source>
        <dbReference type="ARBA" id="ARBA00022448"/>
    </source>
</evidence>
<dbReference type="InterPro" id="IPR011701">
    <property type="entry name" value="MFS"/>
</dbReference>
<dbReference type="PANTHER" id="PTHR23517">
    <property type="entry name" value="RESISTANCE PROTEIN MDTM, PUTATIVE-RELATED-RELATED"/>
    <property type="match status" value="1"/>
</dbReference>
<evidence type="ECO:0000256" key="4">
    <source>
        <dbReference type="ARBA" id="ARBA00022692"/>
    </source>
</evidence>
<feature type="transmembrane region" description="Helical" evidence="8">
    <location>
        <begin position="361"/>
        <end position="380"/>
    </location>
</feature>
<gene>
    <name evidence="10" type="ORF">ACFQVC_08655</name>
</gene>
<feature type="region of interest" description="Disordered" evidence="7">
    <location>
        <begin position="1"/>
        <end position="21"/>
    </location>
</feature>
<protein>
    <submittedName>
        <fullName evidence="10">MFS transporter</fullName>
    </submittedName>
</protein>
<keyword evidence="2" id="KW-0813">Transport</keyword>
<dbReference type="Proteomes" id="UP001596523">
    <property type="component" value="Unassembled WGS sequence"/>
</dbReference>
<feature type="transmembrane region" description="Helical" evidence="8">
    <location>
        <begin position="59"/>
        <end position="82"/>
    </location>
</feature>
<feature type="transmembrane region" description="Helical" evidence="8">
    <location>
        <begin position="324"/>
        <end position="349"/>
    </location>
</feature>
<dbReference type="SUPFAM" id="SSF103473">
    <property type="entry name" value="MFS general substrate transporter"/>
    <property type="match status" value="1"/>
</dbReference>
<evidence type="ECO:0000313" key="11">
    <source>
        <dbReference type="Proteomes" id="UP001596523"/>
    </source>
</evidence>
<evidence type="ECO:0000256" key="6">
    <source>
        <dbReference type="ARBA" id="ARBA00023136"/>
    </source>
</evidence>
<comment type="caution">
    <text evidence="10">The sequence shown here is derived from an EMBL/GenBank/DDBJ whole genome shotgun (WGS) entry which is preliminary data.</text>
</comment>
<keyword evidence="6 8" id="KW-0472">Membrane</keyword>
<dbReference type="Gene3D" id="1.20.1250.20">
    <property type="entry name" value="MFS general substrate transporter like domains"/>
    <property type="match status" value="2"/>
</dbReference>
<evidence type="ECO:0000256" key="8">
    <source>
        <dbReference type="SAM" id="Phobius"/>
    </source>
</evidence>
<evidence type="ECO:0000256" key="5">
    <source>
        <dbReference type="ARBA" id="ARBA00022989"/>
    </source>
</evidence>
<dbReference type="RefSeq" id="WP_381828475.1">
    <property type="nucleotide sequence ID" value="NZ_JBHTCF010000003.1"/>
</dbReference>
<dbReference type="Pfam" id="PF07690">
    <property type="entry name" value="MFS_1"/>
    <property type="match status" value="1"/>
</dbReference>
<feature type="transmembrane region" description="Helical" evidence="8">
    <location>
        <begin position="236"/>
        <end position="255"/>
    </location>
</feature>
<feature type="transmembrane region" description="Helical" evidence="8">
    <location>
        <begin position="162"/>
        <end position="181"/>
    </location>
</feature>
<feature type="domain" description="Major facilitator superfamily (MFS) profile" evidence="9">
    <location>
        <begin position="28"/>
        <end position="410"/>
    </location>
</feature>
<dbReference type="PROSITE" id="PS00216">
    <property type="entry name" value="SUGAR_TRANSPORT_1"/>
    <property type="match status" value="1"/>
</dbReference>
<evidence type="ECO:0000313" key="10">
    <source>
        <dbReference type="EMBL" id="MFC7304278.1"/>
    </source>
</evidence>
<accession>A0ABW2JFK2</accession>
<evidence type="ECO:0000256" key="1">
    <source>
        <dbReference type="ARBA" id="ARBA00004651"/>
    </source>
</evidence>
<feature type="transmembrane region" description="Helical" evidence="8">
    <location>
        <begin position="299"/>
        <end position="318"/>
    </location>
</feature>
<keyword evidence="4 8" id="KW-0812">Transmembrane</keyword>
<feature type="transmembrane region" description="Helical" evidence="8">
    <location>
        <begin position="386"/>
        <end position="406"/>
    </location>
</feature>
<keyword evidence="3" id="KW-1003">Cell membrane</keyword>
<name>A0ABW2JFK2_9ACTN</name>
<dbReference type="InterPro" id="IPR050171">
    <property type="entry name" value="MFS_Transporters"/>
</dbReference>
<comment type="subcellular location">
    <subcellularLocation>
        <location evidence="1">Cell membrane</location>
        <topology evidence="1">Multi-pass membrane protein</topology>
    </subcellularLocation>
</comment>
<feature type="transmembrane region" description="Helical" evidence="8">
    <location>
        <begin position="118"/>
        <end position="141"/>
    </location>
</feature>
<feature type="transmembrane region" description="Helical" evidence="8">
    <location>
        <begin position="28"/>
        <end position="47"/>
    </location>
</feature>
<organism evidence="10 11">
    <name type="scientific">Streptomyces monticola</name>
    <dbReference type="NCBI Taxonomy" id="2666263"/>
    <lineage>
        <taxon>Bacteria</taxon>
        <taxon>Bacillati</taxon>
        <taxon>Actinomycetota</taxon>
        <taxon>Actinomycetes</taxon>
        <taxon>Kitasatosporales</taxon>
        <taxon>Streptomycetaceae</taxon>
        <taxon>Streptomyces</taxon>
    </lineage>
</organism>
<dbReference type="InterPro" id="IPR036259">
    <property type="entry name" value="MFS_trans_sf"/>
</dbReference>
<evidence type="ECO:0000259" key="9">
    <source>
        <dbReference type="PROSITE" id="PS50850"/>
    </source>
</evidence>
<dbReference type="InterPro" id="IPR020846">
    <property type="entry name" value="MFS_dom"/>
</dbReference>
<feature type="transmembrane region" description="Helical" evidence="8">
    <location>
        <begin position="94"/>
        <end position="112"/>
    </location>
</feature>
<feature type="transmembrane region" description="Helical" evidence="8">
    <location>
        <begin position="267"/>
        <end position="287"/>
    </location>
</feature>
<reference evidence="11" key="1">
    <citation type="journal article" date="2019" name="Int. J. Syst. Evol. Microbiol.">
        <title>The Global Catalogue of Microorganisms (GCM) 10K type strain sequencing project: providing services to taxonomists for standard genome sequencing and annotation.</title>
        <authorList>
            <consortium name="The Broad Institute Genomics Platform"/>
            <consortium name="The Broad Institute Genome Sequencing Center for Infectious Disease"/>
            <person name="Wu L."/>
            <person name="Ma J."/>
        </authorList>
    </citation>
    <scope>NUCLEOTIDE SEQUENCE [LARGE SCALE GENOMIC DNA]</scope>
    <source>
        <strain evidence="11">SYNS20</strain>
    </source>
</reference>
<dbReference type="InterPro" id="IPR005829">
    <property type="entry name" value="Sugar_transporter_CS"/>
</dbReference>
<dbReference type="PROSITE" id="PS50850">
    <property type="entry name" value="MFS"/>
    <property type="match status" value="1"/>
</dbReference>
<proteinExistence type="predicted"/>